<feature type="transmembrane region" description="Helical" evidence="6">
    <location>
        <begin position="258"/>
        <end position="278"/>
    </location>
</feature>
<sequence>MKKSLEAHSRTHPDSNSRLWLLVLGIIFLATNLRAPITSIGPLVETIRTDLGISNTLAGLITTLPLIAFALLSPVAPKLARRYGMPHVLLASVILLGVGILIRSSWGIGTLLIGTVILGLAISVCNVLMPSLIKEKFPLRTGLMIGVYSVAMNLTGAIASGISVPVAEGAGLGWKGALAVWAVLALIASVFWAPQLRRERQQAHISGQRDKPTNVWKSALAWYVTLYMGLQSLLFYVVVTWLPDILKSQGMSADSAGWTLSFMQLSVLPITFIMPIIAGRMKSQVGLMIITVSFFFIGMGGILYGSDQLTMLWAIMIGISLGSSFSLAMMLFGLRTSNAYDAAELSGMAQSVGYLLAAIGPTFVGYLHDATHGWRLPMFFLIGVAVLVLIFGVAAGRNRLIGRPAEGES</sequence>
<feature type="transmembrane region" description="Helical" evidence="6">
    <location>
        <begin position="311"/>
        <end position="332"/>
    </location>
</feature>
<dbReference type="InterPro" id="IPR036259">
    <property type="entry name" value="MFS_trans_sf"/>
</dbReference>
<dbReference type="GO" id="GO:0022857">
    <property type="term" value="F:transmembrane transporter activity"/>
    <property type="evidence" value="ECO:0007669"/>
    <property type="project" value="InterPro"/>
</dbReference>
<dbReference type="PROSITE" id="PS50850">
    <property type="entry name" value="MFS"/>
    <property type="match status" value="1"/>
</dbReference>
<dbReference type="Gene3D" id="1.20.1250.20">
    <property type="entry name" value="MFS general substrate transporter like domains"/>
    <property type="match status" value="2"/>
</dbReference>
<protein>
    <submittedName>
        <fullName evidence="8">MFS transporter</fullName>
    </submittedName>
</protein>
<feature type="transmembrane region" description="Helical" evidence="6">
    <location>
        <begin position="352"/>
        <end position="368"/>
    </location>
</feature>
<keyword evidence="3 6" id="KW-0812">Transmembrane</keyword>
<dbReference type="RefSeq" id="WP_155611594.1">
    <property type="nucleotide sequence ID" value="NZ_WNZW01000005.1"/>
</dbReference>
<accession>A0A7X2Z254</accession>
<evidence type="ECO:0000256" key="3">
    <source>
        <dbReference type="ARBA" id="ARBA00022692"/>
    </source>
</evidence>
<dbReference type="InterPro" id="IPR011701">
    <property type="entry name" value="MFS"/>
</dbReference>
<dbReference type="SUPFAM" id="SSF103473">
    <property type="entry name" value="MFS general substrate transporter"/>
    <property type="match status" value="1"/>
</dbReference>
<dbReference type="Pfam" id="PF07690">
    <property type="entry name" value="MFS_1"/>
    <property type="match status" value="1"/>
</dbReference>
<gene>
    <name evidence="8" type="ORF">GNP95_14470</name>
</gene>
<evidence type="ECO:0000313" key="9">
    <source>
        <dbReference type="Proteomes" id="UP000447876"/>
    </source>
</evidence>
<feature type="transmembrane region" description="Helical" evidence="6">
    <location>
        <begin position="20"/>
        <end position="37"/>
    </location>
</feature>
<feature type="transmembrane region" description="Helical" evidence="6">
    <location>
        <begin position="112"/>
        <end position="133"/>
    </location>
</feature>
<dbReference type="PANTHER" id="PTHR23523">
    <property type="match status" value="1"/>
</dbReference>
<evidence type="ECO:0000256" key="2">
    <source>
        <dbReference type="ARBA" id="ARBA00022448"/>
    </source>
</evidence>
<feature type="domain" description="Major facilitator superfamily (MFS) profile" evidence="7">
    <location>
        <begin position="18"/>
        <end position="400"/>
    </location>
</feature>
<evidence type="ECO:0000256" key="4">
    <source>
        <dbReference type="ARBA" id="ARBA00022989"/>
    </source>
</evidence>
<evidence type="ECO:0000256" key="6">
    <source>
        <dbReference type="SAM" id="Phobius"/>
    </source>
</evidence>
<feature type="transmembrane region" description="Helical" evidence="6">
    <location>
        <begin position="57"/>
        <end position="76"/>
    </location>
</feature>
<dbReference type="InterPro" id="IPR052524">
    <property type="entry name" value="MFS_Cyanate_Porter"/>
</dbReference>
<dbReference type="EMBL" id="WNZW01000005">
    <property type="protein sequence ID" value="MUG46194.1"/>
    <property type="molecule type" value="Genomic_DNA"/>
</dbReference>
<evidence type="ECO:0000256" key="5">
    <source>
        <dbReference type="ARBA" id="ARBA00023136"/>
    </source>
</evidence>
<feature type="transmembrane region" description="Helical" evidence="6">
    <location>
        <begin position="88"/>
        <end position="106"/>
    </location>
</feature>
<dbReference type="PANTHER" id="PTHR23523:SF2">
    <property type="entry name" value="2-NITROIMIDAZOLE TRANSPORTER"/>
    <property type="match status" value="1"/>
</dbReference>
<feature type="transmembrane region" description="Helical" evidence="6">
    <location>
        <begin position="145"/>
        <end position="166"/>
    </location>
</feature>
<dbReference type="CDD" id="cd17339">
    <property type="entry name" value="MFS_NIMT_CynX_like"/>
    <property type="match status" value="1"/>
</dbReference>
<dbReference type="GO" id="GO:0005886">
    <property type="term" value="C:plasma membrane"/>
    <property type="evidence" value="ECO:0007669"/>
    <property type="project" value="UniProtKB-SubCell"/>
</dbReference>
<name>A0A7X2Z254_9BACL</name>
<evidence type="ECO:0000259" key="7">
    <source>
        <dbReference type="PROSITE" id="PS50850"/>
    </source>
</evidence>
<proteinExistence type="predicted"/>
<dbReference type="Proteomes" id="UP000447876">
    <property type="component" value="Unassembled WGS sequence"/>
</dbReference>
<feature type="transmembrane region" description="Helical" evidence="6">
    <location>
        <begin position="285"/>
        <end position="305"/>
    </location>
</feature>
<organism evidence="8 9">
    <name type="scientific">Paenibacillus woosongensis</name>
    <dbReference type="NCBI Taxonomy" id="307580"/>
    <lineage>
        <taxon>Bacteria</taxon>
        <taxon>Bacillati</taxon>
        <taxon>Bacillota</taxon>
        <taxon>Bacilli</taxon>
        <taxon>Bacillales</taxon>
        <taxon>Paenibacillaceae</taxon>
        <taxon>Paenibacillus</taxon>
    </lineage>
</organism>
<feature type="transmembrane region" description="Helical" evidence="6">
    <location>
        <begin position="374"/>
        <end position="395"/>
    </location>
</feature>
<comment type="subcellular location">
    <subcellularLocation>
        <location evidence="1">Cell membrane</location>
        <topology evidence="1">Multi-pass membrane protein</topology>
    </subcellularLocation>
</comment>
<feature type="transmembrane region" description="Helical" evidence="6">
    <location>
        <begin position="172"/>
        <end position="194"/>
    </location>
</feature>
<dbReference type="OrthoDB" id="9797740at2"/>
<keyword evidence="5 6" id="KW-0472">Membrane</keyword>
<comment type="caution">
    <text evidence="8">The sequence shown here is derived from an EMBL/GenBank/DDBJ whole genome shotgun (WGS) entry which is preliminary data.</text>
</comment>
<dbReference type="InterPro" id="IPR020846">
    <property type="entry name" value="MFS_dom"/>
</dbReference>
<keyword evidence="2" id="KW-0813">Transport</keyword>
<reference evidence="8 9" key="1">
    <citation type="submission" date="2019-11" db="EMBL/GenBank/DDBJ databases">
        <title>Draft genome sequences of five Paenibacillus species of dairy origin.</title>
        <authorList>
            <person name="Olajide A.M."/>
            <person name="Chen S."/>
            <person name="Lapointe G."/>
        </authorList>
    </citation>
    <scope>NUCLEOTIDE SEQUENCE [LARGE SCALE GENOMIC DNA]</scope>
    <source>
        <strain evidence="8 9">12CR55</strain>
    </source>
</reference>
<evidence type="ECO:0000313" key="8">
    <source>
        <dbReference type="EMBL" id="MUG46194.1"/>
    </source>
</evidence>
<feature type="transmembrane region" description="Helical" evidence="6">
    <location>
        <begin position="215"/>
        <end position="238"/>
    </location>
</feature>
<keyword evidence="4 6" id="KW-1133">Transmembrane helix</keyword>
<evidence type="ECO:0000256" key="1">
    <source>
        <dbReference type="ARBA" id="ARBA00004651"/>
    </source>
</evidence>
<dbReference type="AlphaFoldDB" id="A0A7X2Z254"/>